<dbReference type="PRINTS" id="PR00237">
    <property type="entry name" value="GPCRRHODOPSN"/>
</dbReference>
<comment type="caution">
    <text evidence="10">The sequence shown here is derived from an EMBL/GenBank/DDBJ whole genome shotgun (WGS) entry which is preliminary data.</text>
</comment>
<dbReference type="InterPro" id="IPR017452">
    <property type="entry name" value="GPCR_Rhodpsn_7TM"/>
</dbReference>
<dbReference type="AlphaFoldDB" id="A0A9N7UEP2"/>
<evidence type="ECO:0000313" key="10">
    <source>
        <dbReference type="EMBL" id="CAB1430599.1"/>
    </source>
</evidence>
<evidence type="ECO:0000256" key="8">
    <source>
        <dbReference type="SAM" id="Phobius"/>
    </source>
</evidence>
<name>A0A9N7UEP2_PLEPL</name>
<dbReference type="Proteomes" id="UP001153269">
    <property type="component" value="Unassembled WGS sequence"/>
</dbReference>
<protein>
    <recommendedName>
        <fullName evidence="9">G-protein coupled receptors family 1 profile domain-containing protein</fullName>
    </recommendedName>
</protein>
<dbReference type="GO" id="GO:0001616">
    <property type="term" value="F:growth hormone secretagogue receptor activity"/>
    <property type="evidence" value="ECO:0007669"/>
    <property type="project" value="TreeGrafter"/>
</dbReference>
<keyword evidence="6" id="KW-0675">Receptor</keyword>
<sequence>MDLIEEGNVSCGVKNCSTPGFLRNCSNQDREEEETMAGWIFLVSLTVILVPLIIFGLVGNTLTLLVVWLRPNMRSSAHLYLSSMAVSDLLILLLLALDLLKIWTGWKLGFIVCKLSTFLTEGCAFCTILNIAFSPWRGTWLSAGQSPQRRW</sequence>
<feature type="transmembrane region" description="Helical" evidence="8">
    <location>
        <begin position="79"/>
        <end position="97"/>
    </location>
</feature>
<evidence type="ECO:0000256" key="1">
    <source>
        <dbReference type="ARBA" id="ARBA00004141"/>
    </source>
</evidence>
<dbReference type="SUPFAM" id="SSF81321">
    <property type="entry name" value="Family A G protein-coupled receptor-like"/>
    <property type="match status" value="1"/>
</dbReference>
<keyword evidence="5 8" id="KW-0472">Membrane</keyword>
<dbReference type="Pfam" id="PF00001">
    <property type="entry name" value="7tm_1"/>
    <property type="match status" value="1"/>
</dbReference>
<dbReference type="InterPro" id="IPR000276">
    <property type="entry name" value="GPCR_Rhodpsn"/>
</dbReference>
<evidence type="ECO:0000259" key="9">
    <source>
        <dbReference type="PROSITE" id="PS50262"/>
    </source>
</evidence>
<dbReference type="EMBL" id="CADEAL010001248">
    <property type="protein sequence ID" value="CAB1430599.1"/>
    <property type="molecule type" value="Genomic_DNA"/>
</dbReference>
<feature type="transmembrane region" description="Helical" evidence="8">
    <location>
        <begin position="39"/>
        <end position="67"/>
    </location>
</feature>
<evidence type="ECO:0000256" key="4">
    <source>
        <dbReference type="ARBA" id="ARBA00023040"/>
    </source>
</evidence>
<evidence type="ECO:0000256" key="2">
    <source>
        <dbReference type="ARBA" id="ARBA00022692"/>
    </source>
</evidence>
<keyword evidence="3 8" id="KW-1133">Transmembrane helix</keyword>
<evidence type="ECO:0000256" key="7">
    <source>
        <dbReference type="ARBA" id="ARBA00023224"/>
    </source>
</evidence>
<keyword evidence="4" id="KW-0297">G-protein coupled receptor</keyword>
<dbReference type="GO" id="GO:0009755">
    <property type="term" value="P:hormone-mediated signaling pathway"/>
    <property type="evidence" value="ECO:0007669"/>
    <property type="project" value="TreeGrafter"/>
</dbReference>
<reference evidence="10" key="1">
    <citation type="submission" date="2020-03" db="EMBL/GenBank/DDBJ databases">
        <authorList>
            <person name="Weist P."/>
        </authorList>
    </citation>
    <scope>NUCLEOTIDE SEQUENCE</scope>
</reference>
<feature type="domain" description="G-protein coupled receptors family 1 profile" evidence="9">
    <location>
        <begin position="59"/>
        <end position="132"/>
    </location>
</feature>
<keyword evidence="7" id="KW-0807">Transducer</keyword>
<dbReference type="PANTHER" id="PTHR24243">
    <property type="entry name" value="G-PROTEIN COUPLED RECEPTOR"/>
    <property type="match status" value="1"/>
</dbReference>
<feature type="transmembrane region" description="Helical" evidence="8">
    <location>
        <begin position="109"/>
        <end position="133"/>
    </location>
</feature>
<evidence type="ECO:0000256" key="5">
    <source>
        <dbReference type="ARBA" id="ARBA00023136"/>
    </source>
</evidence>
<accession>A0A9N7UEP2</accession>
<keyword evidence="2 8" id="KW-0812">Transmembrane</keyword>
<gene>
    <name evidence="10" type="ORF">PLEPLA_LOCUS18581</name>
</gene>
<dbReference type="PROSITE" id="PS50262">
    <property type="entry name" value="G_PROTEIN_RECEP_F1_2"/>
    <property type="match status" value="1"/>
</dbReference>
<dbReference type="PANTHER" id="PTHR24243:SF7">
    <property type="entry name" value="GROWTH HORMONE SECRETAGOGUE RECEPTOR TYPE 1"/>
    <property type="match status" value="1"/>
</dbReference>
<dbReference type="Gene3D" id="1.20.1070.10">
    <property type="entry name" value="Rhodopsin 7-helix transmembrane proteins"/>
    <property type="match status" value="1"/>
</dbReference>
<organism evidence="10 11">
    <name type="scientific">Pleuronectes platessa</name>
    <name type="common">European plaice</name>
    <dbReference type="NCBI Taxonomy" id="8262"/>
    <lineage>
        <taxon>Eukaryota</taxon>
        <taxon>Metazoa</taxon>
        <taxon>Chordata</taxon>
        <taxon>Craniata</taxon>
        <taxon>Vertebrata</taxon>
        <taxon>Euteleostomi</taxon>
        <taxon>Actinopterygii</taxon>
        <taxon>Neopterygii</taxon>
        <taxon>Teleostei</taxon>
        <taxon>Neoteleostei</taxon>
        <taxon>Acanthomorphata</taxon>
        <taxon>Carangaria</taxon>
        <taxon>Pleuronectiformes</taxon>
        <taxon>Pleuronectoidei</taxon>
        <taxon>Pleuronectidae</taxon>
        <taxon>Pleuronectes</taxon>
    </lineage>
</organism>
<proteinExistence type="predicted"/>
<evidence type="ECO:0000256" key="6">
    <source>
        <dbReference type="ARBA" id="ARBA00023170"/>
    </source>
</evidence>
<evidence type="ECO:0000256" key="3">
    <source>
        <dbReference type="ARBA" id="ARBA00022989"/>
    </source>
</evidence>
<keyword evidence="11" id="KW-1185">Reference proteome</keyword>
<evidence type="ECO:0000313" key="11">
    <source>
        <dbReference type="Proteomes" id="UP001153269"/>
    </source>
</evidence>
<dbReference type="GO" id="GO:0005886">
    <property type="term" value="C:plasma membrane"/>
    <property type="evidence" value="ECO:0007669"/>
    <property type="project" value="TreeGrafter"/>
</dbReference>
<comment type="subcellular location">
    <subcellularLocation>
        <location evidence="1">Membrane</location>
        <topology evidence="1">Multi-pass membrane protein</topology>
    </subcellularLocation>
</comment>